<dbReference type="EMBL" id="BMLB01000002">
    <property type="protein sequence ID" value="GGK63429.1"/>
    <property type="molecule type" value="Genomic_DNA"/>
</dbReference>
<dbReference type="Proteomes" id="UP000662111">
    <property type="component" value="Unassembled WGS sequence"/>
</dbReference>
<sequence>MRQSRPRRSPVERAARFAAAVRRRHRPDRRAPGPARATDAPPSADLVLRRHPGTRERHHWHTAAARRWDVRVGLALTLATAPAAGGARGTTRPGQAGHAVPAPARPVPTTRLVLRSLRGSPAGAGQPLARAQNSRPSDPVRRTRARVTAVSGQPPRGHVPSSAPGARPVAMVHRAPTPSSASPAPRVEPAPPGLSVHWADPTGTRAPTPPAPGATPMTLADLPGVVERVVTEIDRRVAAARERKGWTA</sequence>
<protein>
    <submittedName>
        <fullName evidence="2">Uncharacterized protein</fullName>
    </submittedName>
</protein>
<reference evidence="3" key="1">
    <citation type="journal article" date="2019" name="Int. J. Syst. Evol. Microbiol.">
        <title>The Global Catalogue of Microorganisms (GCM) 10K type strain sequencing project: providing services to taxonomists for standard genome sequencing and annotation.</title>
        <authorList>
            <consortium name="The Broad Institute Genomics Platform"/>
            <consortium name="The Broad Institute Genome Sequencing Center for Infectious Disease"/>
            <person name="Wu L."/>
            <person name="Ma J."/>
        </authorList>
    </citation>
    <scope>NUCLEOTIDE SEQUENCE [LARGE SCALE GENOMIC DNA]</scope>
    <source>
        <strain evidence="3">CGMCC 1.5362</strain>
    </source>
</reference>
<feature type="compositionally biased region" description="Low complexity" evidence="1">
    <location>
        <begin position="32"/>
        <end position="42"/>
    </location>
</feature>
<feature type="region of interest" description="Disordered" evidence="1">
    <location>
        <begin position="82"/>
        <end position="105"/>
    </location>
</feature>
<organism evidence="2 3">
    <name type="scientific">Ornithinimicrobium pekingense</name>
    <dbReference type="NCBI Taxonomy" id="384677"/>
    <lineage>
        <taxon>Bacteria</taxon>
        <taxon>Bacillati</taxon>
        <taxon>Actinomycetota</taxon>
        <taxon>Actinomycetes</taxon>
        <taxon>Micrococcales</taxon>
        <taxon>Ornithinimicrobiaceae</taxon>
        <taxon>Ornithinimicrobium</taxon>
    </lineage>
</organism>
<keyword evidence="3" id="KW-1185">Reference proteome</keyword>
<proteinExistence type="predicted"/>
<evidence type="ECO:0000313" key="2">
    <source>
        <dbReference type="EMBL" id="GGK63429.1"/>
    </source>
</evidence>
<accession>A0ABQ2F8M8</accession>
<feature type="region of interest" description="Disordered" evidence="1">
    <location>
        <begin position="1"/>
        <end position="46"/>
    </location>
</feature>
<name>A0ABQ2F8M8_9MICO</name>
<feature type="compositionally biased region" description="Low complexity" evidence="1">
    <location>
        <begin position="175"/>
        <end position="185"/>
    </location>
</feature>
<evidence type="ECO:0000256" key="1">
    <source>
        <dbReference type="SAM" id="MobiDB-lite"/>
    </source>
</evidence>
<evidence type="ECO:0000313" key="3">
    <source>
        <dbReference type="Proteomes" id="UP000662111"/>
    </source>
</evidence>
<gene>
    <name evidence="2" type="ORF">GCM10011509_09780</name>
</gene>
<feature type="region of interest" description="Disordered" evidence="1">
    <location>
        <begin position="119"/>
        <end position="219"/>
    </location>
</feature>
<comment type="caution">
    <text evidence="2">The sequence shown here is derived from an EMBL/GenBank/DDBJ whole genome shotgun (WGS) entry which is preliminary data.</text>
</comment>
<dbReference type="RefSeq" id="WP_022920519.1">
    <property type="nucleotide sequence ID" value="NZ_BMLB01000002.1"/>
</dbReference>